<dbReference type="InterPro" id="IPR017740">
    <property type="entry name" value="TssA-like"/>
</dbReference>
<name>N9M6A6_9GAMM</name>
<feature type="domain" description="ImpA N-terminal" evidence="1">
    <location>
        <begin position="14"/>
        <end position="135"/>
    </location>
</feature>
<evidence type="ECO:0000313" key="3">
    <source>
        <dbReference type="Proteomes" id="UP000023774"/>
    </source>
</evidence>
<organism evidence="2 3">
    <name type="scientific">Acinetobacter pseudolwoffii</name>
    <dbReference type="NCBI Taxonomy" id="2053287"/>
    <lineage>
        <taxon>Bacteria</taxon>
        <taxon>Pseudomonadati</taxon>
        <taxon>Pseudomonadota</taxon>
        <taxon>Gammaproteobacteria</taxon>
        <taxon>Moraxellales</taxon>
        <taxon>Moraxellaceae</taxon>
        <taxon>Acinetobacter</taxon>
    </lineage>
</organism>
<dbReference type="PANTHER" id="PTHR37951:SF1">
    <property type="entry name" value="TYPE VI SECRETION SYSTEM COMPONENT TSSA1"/>
    <property type="match status" value="1"/>
</dbReference>
<dbReference type="PANTHER" id="PTHR37951">
    <property type="entry name" value="CYTOPLASMIC PROTEIN-RELATED"/>
    <property type="match status" value="1"/>
</dbReference>
<sequence>MGIEMTLKFEYLLQGISIEQSCGVDCSFSNDFHAIKKAKTWDDPLLDQGDWIAEPKQADWQFVNDKIIELLCEKTKDIRLYTWLIQAWSHLYGFEGIARGLELSQQSLGRYWLEIHPVIEEDNLDQRLGLLQGLIAQFPILMKQIPLVSSAPFYSLSTYEALLHQRNMQLKQQDYSSENDPVQDLEYFEQLLLNTDKSILSRNNQYLLEIQTEWQKLKTTLDQLLGLDAPSFAATDSQLEAIFTSIKRIYKIETFAQPSEIILDQVNSPQPHTSEAVVMNISHVNSNLQKFQPHAQNHLTNRQQAMQLLQEIAQYFQINEPHSPVSYMLQKTIKWSQLPLHEWLAQVIKNENPVEHVHELLGVHTNNESKNEW</sequence>
<dbReference type="EMBL" id="APRJ01000011">
    <property type="protein sequence ID" value="ENW86231.1"/>
    <property type="molecule type" value="Genomic_DNA"/>
</dbReference>
<dbReference type="InterPro" id="IPR010657">
    <property type="entry name" value="ImpA_N"/>
</dbReference>
<protein>
    <submittedName>
        <fullName evidence="2">ImpA family type VI secretion-associated protein</fullName>
    </submittedName>
</protein>
<dbReference type="Pfam" id="PF06812">
    <property type="entry name" value="ImpA_N"/>
    <property type="match status" value="1"/>
</dbReference>
<gene>
    <name evidence="2" type="ORF">F906_01285</name>
</gene>
<evidence type="ECO:0000259" key="1">
    <source>
        <dbReference type="Pfam" id="PF06812"/>
    </source>
</evidence>
<keyword evidence="3" id="KW-1185">Reference proteome</keyword>
<dbReference type="Proteomes" id="UP000023774">
    <property type="component" value="Unassembled WGS sequence"/>
</dbReference>
<dbReference type="PATRIC" id="fig|1217709.3.peg.1244"/>
<evidence type="ECO:0000313" key="2">
    <source>
        <dbReference type="EMBL" id="ENW86231.1"/>
    </source>
</evidence>
<reference evidence="2 3" key="1">
    <citation type="submission" date="2013-02" db="EMBL/GenBank/DDBJ databases">
        <title>The Genome Sequence of Acinetobacter sp. NIPH 713.</title>
        <authorList>
            <consortium name="The Broad Institute Genome Sequencing Platform"/>
            <consortium name="The Broad Institute Genome Sequencing Center for Infectious Disease"/>
            <person name="Cerqueira G."/>
            <person name="Feldgarden M."/>
            <person name="Courvalin P."/>
            <person name="Perichon B."/>
            <person name="Grillot-Courvalin C."/>
            <person name="Clermont D."/>
            <person name="Rocha E."/>
            <person name="Yoon E.-J."/>
            <person name="Nemec A."/>
            <person name="Walker B."/>
            <person name="Young S.K."/>
            <person name="Zeng Q."/>
            <person name="Gargeya S."/>
            <person name="Fitzgerald M."/>
            <person name="Haas B."/>
            <person name="Abouelleil A."/>
            <person name="Alvarado L."/>
            <person name="Arachchi H.M."/>
            <person name="Berlin A.M."/>
            <person name="Chapman S.B."/>
            <person name="Dewar J."/>
            <person name="Goldberg J."/>
            <person name="Griggs A."/>
            <person name="Gujja S."/>
            <person name="Hansen M."/>
            <person name="Howarth C."/>
            <person name="Imamovic A."/>
            <person name="Larimer J."/>
            <person name="McCowan C."/>
            <person name="Murphy C."/>
            <person name="Neiman D."/>
            <person name="Pearson M."/>
            <person name="Priest M."/>
            <person name="Roberts A."/>
            <person name="Saif S."/>
            <person name="Shea T."/>
            <person name="Sisk P."/>
            <person name="Sykes S."/>
            <person name="Wortman J."/>
            <person name="Nusbaum C."/>
            <person name="Birren B."/>
        </authorList>
    </citation>
    <scope>NUCLEOTIDE SEQUENCE [LARGE SCALE GENOMIC DNA]</scope>
    <source>
        <strain evidence="2 3">NIPH 713</strain>
    </source>
</reference>
<dbReference type="NCBIfam" id="TIGR03363">
    <property type="entry name" value="VI_chp_8"/>
    <property type="match status" value="1"/>
</dbReference>
<accession>N9M6A6</accession>
<comment type="caution">
    <text evidence="2">The sequence shown here is derived from an EMBL/GenBank/DDBJ whole genome shotgun (WGS) entry which is preliminary data.</text>
</comment>
<proteinExistence type="predicted"/>
<dbReference type="HOGENOM" id="CLU_060104_1_1_6"/>
<dbReference type="AlphaFoldDB" id="N9M6A6"/>